<gene>
    <name evidence="1" type="ORF">NCGR_LOCUS63745</name>
</gene>
<dbReference type="AlphaFoldDB" id="A0A811SAJ6"/>
<protein>
    <submittedName>
        <fullName evidence="1">Uncharacterized protein</fullName>
    </submittedName>
</protein>
<sequence>MAKRQVLSYYYTPTVQQTIERALEKWYASFVHPKEHGIHVTARWEASPCAGIPVQPESMCA</sequence>
<evidence type="ECO:0000313" key="2">
    <source>
        <dbReference type="Proteomes" id="UP000604825"/>
    </source>
</evidence>
<accession>A0A811SAJ6</accession>
<dbReference type="Proteomes" id="UP000604825">
    <property type="component" value="Unassembled WGS sequence"/>
</dbReference>
<comment type="caution">
    <text evidence="1">The sequence shown here is derived from an EMBL/GenBank/DDBJ whole genome shotgun (WGS) entry which is preliminary data.</text>
</comment>
<organism evidence="1 2">
    <name type="scientific">Miscanthus lutarioriparius</name>
    <dbReference type="NCBI Taxonomy" id="422564"/>
    <lineage>
        <taxon>Eukaryota</taxon>
        <taxon>Viridiplantae</taxon>
        <taxon>Streptophyta</taxon>
        <taxon>Embryophyta</taxon>
        <taxon>Tracheophyta</taxon>
        <taxon>Spermatophyta</taxon>
        <taxon>Magnoliopsida</taxon>
        <taxon>Liliopsida</taxon>
        <taxon>Poales</taxon>
        <taxon>Poaceae</taxon>
        <taxon>PACMAD clade</taxon>
        <taxon>Panicoideae</taxon>
        <taxon>Andropogonodae</taxon>
        <taxon>Andropogoneae</taxon>
        <taxon>Saccharinae</taxon>
        <taxon>Miscanthus</taxon>
    </lineage>
</organism>
<reference evidence="1" key="1">
    <citation type="submission" date="2020-10" db="EMBL/GenBank/DDBJ databases">
        <authorList>
            <person name="Han B."/>
            <person name="Lu T."/>
            <person name="Zhao Q."/>
            <person name="Huang X."/>
            <person name="Zhao Y."/>
        </authorList>
    </citation>
    <scope>NUCLEOTIDE SEQUENCE</scope>
</reference>
<dbReference type="EMBL" id="CAJGYO010000019">
    <property type="protein sequence ID" value="CAD6339647.1"/>
    <property type="molecule type" value="Genomic_DNA"/>
</dbReference>
<proteinExistence type="predicted"/>
<name>A0A811SAJ6_9POAL</name>
<evidence type="ECO:0000313" key="1">
    <source>
        <dbReference type="EMBL" id="CAD6339647.1"/>
    </source>
</evidence>
<keyword evidence="2" id="KW-1185">Reference proteome</keyword>